<dbReference type="GO" id="GO:0016810">
    <property type="term" value="F:hydrolase activity, acting on carbon-nitrogen (but not peptide) bonds"/>
    <property type="evidence" value="ECO:0007669"/>
    <property type="project" value="InterPro"/>
</dbReference>
<evidence type="ECO:0000313" key="4">
    <source>
        <dbReference type="Proteomes" id="UP000543642"/>
    </source>
</evidence>
<proteinExistence type="predicted"/>
<dbReference type="PANTHER" id="PTHR34216">
    <property type="match status" value="1"/>
</dbReference>
<comment type="caution">
    <text evidence="3">The sequence shown here is derived from an EMBL/GenBank/DDBJ whole genome shotgun (WGS) entry which is preliminary data.</text>
</comment>
<evidence type="ECO:0000313" key="3">
    <source>
        <dbReference type="EMBL" id="MBB5265655.1"/>
    </source>
</evidence>
<gene>
    <name evidence="3" type="ORF">HNP82_002802</name>
</gene>
<protein>
    <recommendedName>
        <fullName evidence="2">NodB homology domain-containing protein</fullName>
    </recommendedName>
</protein>
<sequence>MNQTIYPCFPEGKKKAVTLSFDDGVIQDIPLVALLNNYGMKGTFNISCGKFEQCQTIEADGMVFEHKVISREQAAGLYSGHEIGNHTWSHIALGNMPSNVQMYEISNNQHMLETLVHSMIRGLAYPYGSYNKDTFEILRLSGCIYGRTTVDTKKFDLPGDFYQWHPTCHFAAPELLNLADIFLKEERPWYMPWQVFHIWGHSYELDCLNLWGQFETFIQLISRRKEIWYVSNGELAAYVQAAEKLELYDDGKRLYNPTPVTVWGIYGERPFCAAPGQWTDVG</sequence>
<keyword evidence="4" id="KW-1185">Reference proteome</keyword>
<keyword evidence="1" id="KW-0732">Signal</keyword>
<feature type="domain" description="NodB homology" evidence="2">
    <location>
        <begin position="15"/>
        <end position="282"/>
    </location>
</feature>
<dbReference type="CDD" id="cd10967">
    <property type="entry name" value="CE4_GLA_like_6s"/>
    <property type="match status" value="1"/>
</dbReference>
<dbReference type="InterPro" id="IPR011330">
    <property type="entry name" value="Glyco_hydro/deAcase_b/a-brl"/>
</dbReference>
<dbReference type="InterPro" id="IPR051398">
    <property type="entry name" value="Polysacch_Deacetylase"/>
</dbReference>
<organism evidence="3 4">
    <name type="scientific">Catenibacillus scindens</name>
    <dbReference type="NCBI Taxonomy" id="673271"/>
    <lineage>
        <taxon>Bacteria</taxon>
        <taxon>Bacillati</taxon>
        <taxon>Bacillota</taxon>
        <taxon>Clostridia</taxon>
        <taxon>Lachnospirales</taxon>
        <taxon>Lachnospiraceae</taxon>
        <taxon>Catenibacillus</taxon>
    </lineage>
</organism>
<dbReference type="EMBL" id="JACHFW010000013">
    <property type="protein sequence ID" value="MBB5265655.1"/>
    <property type="molecule type" value="Genomic_DNA"/>
</dbReference>
<dbReference type="SUPFAM" id="SSF88713">
    <property type="entry name" value="Glycoside hydrolase/deacetylase"/>
    <property type="match status" value="1"/>
</dbReference>
<dbReference type="AlphaFoldDB" id="A0A7W8HDE6"/>
<reference evidence="3 4" key="1">
    <citation type="submission" date="2020-08" db="EMBL/GenBank/DDBJ databases">
        <title>Genomic Encyclopedia of Type Strains, Phase IV (KMG-IV): sequencing the most valuable type-strain genomes for metagenomic binning, comparative biology and taxonomic classification.</title>
        <authorList>
            <person name="Goeker M."/>
        </authorList>
    </citation>
    <scope>NUCLEOTIDE SEQUENCE [LARGE SCALE GENOMIC DNA]</scope>
    <source>
        <strain evidence="3 4">DSM 106146</strain>
    </source>
</reference>
<evidence type="ECO:0000259" key="2">
    <source>
        <dbReference type="PROSITE" id="PS51677"/>
    </source>
</evidence>
<dbReference type="Gene3D" id="3.20.20.370">
    <property type="entry name" value="Glycoside hydrolase/deacetylase"/>
    <property type="match status" value="1"/>
</dbReference>
<dbReference type="InterPro" id="IPR002509">
    <property type="entry name" value="NODB_dom"/>
</dbReference>
<evidence type="ECO:0000256" key="1">
    <source>
        <dbReference type="ARBA" id="ARBA00022729"/>
    </source>
</evidence>
<dbReference type="RefSeq" id="WP_183775672.1">
    <property type="nucleotide sequence ID" value="NZ_JACHFW010000013.1"/>
</dbReference>
<dbReference type="PANTHER" id="PTHR34216:SF11">
    <property type="entry name" value="CHITOOLIGOSACCHARIDE DEACETYLASE"/>
    <property type="match status" value="1"/>
</dbReference>
<accession>A0A7W8HDE6</accession>
<name>A0A7W8HDE6_9FIRM</name>
<dbReference type="Pfam" id="PF01522">
    <property type="entry name" value="Polysacc_deac_1"/>
    <property type="match status" value="1"/>
</dbReference>
<dbReference type="Proteomes" id="UP000543642">
    <property type="component" value="Unassembled WGS sequence"/>
</dbReference>
<dbReference type="GO" id="GO:0005975">
    <property type="term" value="P:carbohydrate metabolic process"/>
    <property type="evidence" value="ECO:0007669"/>
    <property type="project" value="InterPro"/>
</dbReference>
<dbReference type="PROSITE" id="PS51677">
    <property type="entry name" value="NODB"/>
    <property type="match status" value="1"/>
</dbReference>